<keyword evidence="3" id="KW-1185">Reference proteome</keyword>
<dbReference type="Pfam" id="PF01048">
    <property type="entry name" value="PNP_UDP_1"/>
    <property type="match status" value="1"/>
</dbReference>
<feature type="domain" description="Nucleoside phosphorylase" evidence="1">
    <location>
        <begin position="12"/>
        <end position="289"/>
    </location>
</feature>
<dbReference type="InterPro" id="IPR000845">
    <property type="entry name" value="Nucleoside_phosphorylase_d"/>
</dbReference>
<dbReference type="PANTHER" id="PTHR46082:SF11">
    <property type="entry name" value="AAA+ ATPASE DOMAIN-CONTAINING PROTEIN-RELATED"/>
    <property type="match status" value="1"/>
</dbReference>
<comment type="caution">
    <text evidence="2">The sequence shown here is derived from an EMBL/GenBank/DDBJ whole genome shotgun (WGS) entry which is preliminary data.</text>
</comment>
<dbReference type="Proteomes" id="UP001307849">
    <property type="component" value="Unassembled WGS sequence"/>
</dbReference>
<protein>
    <recommendedName>
        <fullName evidence="1">Nucleoside phosphorylase domain-containing protein</fullName>
    </recommendedName>
</protein>
<dbReference type="GO" id="GO:0003824">
    <property type="term" value="F:catalytic activity"/>
    <property type="evidence" value="ECO:0007669"/>
    <property type="project" value="InterPro"/>
</dbReference>
<name>A0AAN8NQJ1_9PEZI</name>
<dbReference type="EMBL" id="JAVHJM010000001">
    <property type="protein sequence ID" value="KAK6519934.1"/>
    <property type="molecule type" value="Genomic_DNA"/>
</dbReference>
<dbReference type="PANTHER" id="PTHR46082">
    <property type="entry name" value="ATP/GTP-BINDING PROTEIN-RELATED"/>
    <property type="match status" value="1"/>
</dbReference>
<proteinExistence type="predicted"/>
<evidence type="ECO:0000259" key="1">
    <source>
        <dbReference type="Pfam" id="PF01048"/>
    </source>
</evidence>
<dbReference type="Gene3D" id="3.40.50.1580">
    <property type="entry name" value="Nucleoside phosphorylase domain"/>
    <property type="match status" value="1"/>
</dbReference>
<dbReference type="InterPro" id="IPR035994">
    <property type="entry name" value="Nucleoside_phosphorylase_sf"/>
</dbReference>
<dbReference type="AlphaFoldDB" id="A0AAN8NQJ1"/>
<reference evidence="2 3" key="1">
    <citation type="submission" date="2019-10" db="EMBL/GenBank/DDBJ databases">
        <authorList>
            <person name="Palmer J.M."/>
        </authorList>
    </citation>
    <scope>NUCLEOTIDE SEQUENCE [LARGE SCALE GENOMIC DNA]</scope>
    <source>
        <strain evidence="2 3">TWF506</strain>
    </source>
</reference>
<organism evidence="2 3">
    <name type="scientific">Arthrobotrys conoides</name>
    <dbReference type="NCBI Taxonomy" id="74498"/>
    <lineage>
        <taxon>Eukaryota</taxon>
        <taxon>Fungi</taxon>
        <taxon>Dikarya</taxon>
        <taxon>Ascomycota</taxon>
        <taxon>Pezizomycotina</taxon>
        <taxon>Orbiliomycetes</taxon>
        <taxon>Orbiliales</taxon>
        <taxon>Orbiliaceae</taxon>
        <taxon>Arthrobotrys</taxon>
    </lineage>
</organism>
<sequence>MASYTHDDYVIGWISALPIESAAAVIMLDEEHASIPNIQGDKNCYYLGRIGPHNVVIACTNETGGVAAAIAATNLTRSFRNVQYILTVGTGGGIPSSKHQIRLGDVVVSEPTGTCPGVVHSDVGVWDENGRFTTTGSLNRPAMGLLRAIGAVKREEIHVRSMIHSLLKHHKGGVSIDGPGTEIWKYQGRENDPIYKQDAMLRQTNQDCTECRGRGQQGPEAHAPDPRIHYGIIASGVQVINNRGRRDKLGQQFGACCVETEAFGLMNYFPCLVIRGISSYADGGKNGDWKGYASLTAAAYAKELLLQLVPVEMEDTSKGDSQSDLEQSYLVTSYDTA</sequence>
<dbReference type="GO" id="GO:0009116">
    <property type="term" value="P:nucleoside metabolic process"/>
    <property type="evidence" value="ECO:0007669"/>
    <property type="project" value="InterPro"/>
</dbReference>
<evidence type="ECO:0000313" key="2">
    <source>
        <dbReference type="EMBL" id="KAK6519934.1"/>
    </source>
</evidence>
<evidence type="ECO:0000313" key="3">
    <source>
        <dbReference type="Proteomes" id="UP001307849"/>
    </source>
</evidence>
<gene>
    <name evidence="2" type="ORF">TWF506_000228</name>
</gene>
<accession>A0AAN8NQJ1</accession>
<dbReference type="SUPFAM" id="SSF53167">
    <property type="entry name" value="Purine and uridine phosphorylases"/>
    <property type="match status" value="1"/>
</dbReference>
<dbReference type="InterPro" id="IPR053137">
    <property type="entry name" value="NLR-like"/>
</dbReference>